<dbReference type="GO" id="GO:0003677">
    <property type="term" value="F:DNA binding"/>
    <property type="evidence" value="ECO:0007669"/>
    <property type="project" value="UniProtKB-KW"/>
</dbReference>
<dbReference type="InterPro" id="IPR011711">
    <property type="entry name" value="GntR_C"/>
</dbReference>
<dbReference type="Gene3D" id="1.20.120.530">
    <property type="entry name" value="GntR ligand-binding domain-like"/>
    <property type="match status" value="1"/>
</dbReference>
<dbReference type="InterPro" id="IPR036390">
    <property type="entry name" value="WH_DNA-bd_sf"/>
</dbReference>
<name>A0A0B3WW73_9FIRM</name>
<dbReference type="PANTHER" id="PTHR43537:SF43">
    <property type="entry name" value="GNTR-FAMILY TRANSCRIPTIONAL REGULATOR"/>
    <property type="match status" value="1"/>
</dbReference>
<dbReference type="RefSeq" id="WP_039677970.1">
    <property type="nucleotide sequence ID" value="NZ_JAWGXO010000018.1"/>
</dbReference>
<proteinExistence type="predicted"/>
<evidence type="ECO:0000256" key="3">
    <source>
        <dbReference type="ARBA" id="ARBA00023163"/>
    </source>
</evidence>
<dbReference type="CDD" id="cd07377">
    <property type="entry name" value="WHTH_GntR"/>
    <property type="match status" value="1"/>
</dbReference>
<gene>
    <name evidence="5" type="ORF">QX51_00665</name>
</gene>
<dbReference type="Proteomes" id="UP000031189">
    <property type="component" value="Unassembled WGS sequence"/>
</dbReference>
<dbReference type="SMART" id="SM00345">
    <property type="entry name" value="HTH_GNTR"/>
    <property type="match status" value="1"/>
</dbReference>
<comment type="caution">
    <text evidence="5">The sequence shown here is derived from an EMBL/GenBank/DDBJ whole genome shotgun (WGS) entry which is preliminary data.</text>
</comment>
<protein>
    <submittedName>
        <fullName evidence="5">GntR family transcriptional regulator</fullName>
    </submittedName>
</protein>
<dbReference type="PANTHER" id="PTHR43537">
    <property type="entry name" value="TRANSCRIPTIONAL REGULATOR, GNTR FAMILY"/>
    <property type="match status" value="1"/>
</dbReference>
<keyword evidence="6" id="KW-1185">Reference proteome</keyword>
<dbReference type="SMART" id="SM00895">
    <property type="entry name" value="FCD"/>
    <property type="match status" value="1"/>
</dbReference>
<dbReference type="SUPFAM" id="SSF48008">
    <property type="entry name" value="GntR ligand-binding domain-like"/>
    <property type="match status" value="1"/>
</dbReference>
<evidence type="ECO:0000259" key="4">
    <source>
        <dbReference type="PROSITE" id="PS50949"/>
    </source>
</evidence>
<reference evidence="5 6" key="1">
    <citation type="submission" date="2014-12" db="EMBL/GenBank/DDBJ databases">
        <title>Draft genome sequence of Terrisporobacter sp. 08-306576, isolated from the blood culture of a bacteremia patient.</title>
        <authorList>
            <person name="Lund L.C."/>
            <person name="Sydenham T.V."/>
            <person name="Hogh S.V."/>
            <person name="Skov M.N."/>
            <person name="Kemp M."/>
            <person name="Justesen U.S."/>
        </authorList>
    </citation>
    <scope>NUCLEOTIDE SEQUENCE [LARGE SCALE GENOMIC DNA]</scope>
    <source>
        <strain evidence="5 6">08-306576</strain>
    </source>
</reference>
<dbReference type="OrthoDB" id="9799482at2"/>
<dbReference type="Pfam" id="PF07729">
    <property type="entry name" value="FCD"/>
    <property type="match status" value="1"/>
</dbReference>
<evidence type="ECO:0000313" key="5">
    <source>
        <dbReference type="EMBL" id="KHS58835.1"/>
    </source>
</evidence>
<dbReference type="SUPFAM" id="SSF46785">
    <property type="entry name" value="Winged helix' DNA-binding domain"/>
    <property type="match status" value="1"/>
</dbReference>
<dbReference type="GO" id="GO:0003700">
    <property type="term" value="F:DNA-binding transcription factor activity"/>
    <property type="evidence" value="ECO:0007669"/>
    <property type="project" value="InterPro"/>
</dbReference>
<evidence type="ECO:0000313" key="6">
    <source>
        <dbReference type="Proteomes" id="UP000031189"/>
    </source>
</evidence>
<dbReference type="PROSITE" id="PS50949">
    <property type="entry name" value="HTH_GNTR"/>
    <property type="match status" value="1"/>
</dbReference>
<dbReference type="Pfam" id="PF00392">
    <property type="entry name" value="GntR"/>
    <property type="match status" value="1"/>
</dbReference>
<dbReference type="InterPro" id="IPR000524">
    <property type="entry name" value="Tscrpt_reg_HTH_GntR"/>
</dbReference>
<sequence length="237" mass="27373">MFNSIPNRKVYEQVIEQIQQNILSGDLKKGDKLPSERELCELMNISRASVREAIRVLEAMGVIESIHGEGNFICTNPEKSLLQPLSMIFKLNNGKSQDIFELRKILEIESSKLAANRATNIDCRELLNIVNQMEEETLNENRNEILVKLDKEFHNKLASMSKNYLIECLFTTSSMLFEKFIEDARCEIIKKDSADKFLLCQHKEICDAIINKNEELSIKAMKDHMDYVEKIIIDIND</sequence>
<dbReference type="Gene3D" id="1.10.10.10">
    <property type="entry name" value="Winged helix-like DNA-binding domain superfamily/Winged helix DNA-binding domain"/>
    <property type="match status" value="1"/>
</dbReference>
<dbReference type="EMBL" id="JWHR01000005">
    <property type="protein sequence ID" value="KHS58835.1"/>
    <property type="molecule type" value="Genomic_DNA"/>
</dbReference>
<feature type="domain" description="HTH gntR-type" evidence="4">
    <location>
        <begin position="8"/>
        <end position="76"/>
    </location>
</feature>
<evidence type="ECO:0000256" key="2">
    <source>
        <dbReference type="ARBA" id="ARBA00023125"/>
    </source>
</evidence>
<keyword evidence="1" id="KW-0805">Transcription regulation</keyword>
<dbReference type="InterPro" id="IPR008920">
    <property type="entry name" value="TF_FadR/GntR_C"/>
</dbReference>
<dbReference type="STRING" id="1577792.QX51_00665"/>
<dbReference type="InterPro" id="IPR036388">
    <property type="entry name" value="WH-like_DNA-bd_sf"/>
</dbReference>
<dbReference type="AlphaFoldDB" id="A0A0B3WW73"/>
<accession>A0A0B3WW73</accession>
<evidence type="ECO:0000256" key="1">
    <source>
        <dbReference type="ARBA" id="ARBA00023015"/>
    </source>
</evidence>
<organism evidence="5 6">
    <name type="scientific">Terrisporobacter othiniensis</name>
    <dbReference type="NCBI Taxonomy" id="1577792"/>
    <lineage>
        <taxon>Bacteria</taxon>
        <taxon>Bacillati</taxon>
        <taxon>Bacillota</taxon>
        <taxon>Clostridia</taxon>
        <taxon>Peptostreptococcales</taxon>
        <taxon>Peptostreptococcaceae</taxon>
        <taxon>Terrisporobacter</taxon>
    </lineage>
</organism>
<keyword evidence="3" id="KW-0804">Transcription</keyword>
<keyword evidence="2" id="KW-0238">DNA-binding</keyword>
<dbReference type="PRINTS" id="PR00035">
    <property type="entry name" value="HTHGNTR"/>
</dbReference>